<evidence type="ECO:0000313" key="9">
    <source>
        <dbReference type="EMBL" id="KAL1624373.1"/>
    </source>
</evidence>
<keyword evidence="2" id="KW-0813">Transport</keyword>
<name>A0ABR3SLV6_9PEZI</name>
<evidence type="ECO:0000256" key="1">
    <source>
        <dbReference type="ARBA" id="ARBA00004141"/>
    </source>
</evidence>
<dbReference type="SUPFAM" id="SSF103473">
    <property type="entry name" value="MFS general substrate transporter"/>
    <property type="match status" value="1"/>
</dbReference>
<evidence type="ECO:0000256" key="7">
    <source>
        <dbReference type="SAM" id="Phobius"/>
    </source>
</evidence>
<comment type="subcellular location">
    <subcellularLocation>
        <location evidence="1">Membrane</location>
        <topology evidence="1">Multi-pass membrane protein</topology>
    </subcellularLocation>
</comment>
<evidence type="ECO:0000256" key="3">
    <source>
        <dbReference type="ARBA" id="ARBA00022692"/>
    </source>
</evidence>
<reference evidence="9 10" key="1">
    <citation type="submission" date="2024-02" db="EMBL/GenBank/DDBJ databases">
        <title>De novo assembly and annotation of 12 fungi associated with fruit tree decline syndrome in Ontario, Canada.</title>
        <authorList>
            <person name="Sulman M."/>
            <person name="Ellouze W."/>
            <person name="Ilyukhin E."/>
        </authorList>
    </citation>
    <scope>NUCLEOTIDE SEQUENCE [LARGE SCALE GENOMIC DNA]</scope>
    <source>
        <strain evidence="9 10">M1-105</strain>
    </source>
</reference>
<evidence type="ECO:0000259" key="8">
    <source>
        <dbReference type="PROSITE" id="PS50850"/>
    </source>
</evidence>
<accession>A0ABR3SLV6</accession>
<keyword evidence="10" id="KW-1185">Reference proteome</keyword>
<feature type="transmembrane region" description="Helical" evidence="7">
    <location>
        <begin position="453"/>
        <end position="475"/>
    </location>
</feature>
<feature type="transmembrane region" description="Helical" evidence="7">
    <location>
        <begin position="361"/>
        <end position="380"/>
    </location>
</feature>
<dbReference type="EMBL" id="JAJVDC020000107">
    <property type="protein sequence ID" value="KAL1624373.1"/>
    <property type="molecule type" value="Genomic_DNA"/>
</dbReference>
<feature type="transmembrane region" description="Helical" evidence="7">
    <location>
        <begin position="431"/>
        <end position="447"/>
    </location>
</feature>
<feature type="compositionally biased region" description="Basic and acidic residues" evidence="6">
    <location>
        <begin position="1"/>
        <end position="19"/>
    </location>
</feature>
<comment type="caution">
    <text evidence="9">The sequence shown here is derived from an EMBL/GenBank/DDBJ whole genome shotgun (WGS) entry which is preliminary data.</text>
</comment>
<keyword evidence="3 7" id="KW-0812">Transmembrane</keyword>
<evidence type="ECO:0000256" key="4">
    <source>
        <dbReference type="ARBA" id="ARBA00022989"/>
    </source>
</evidence>
<dbReference type="InterPro" id="IPR020846">
    <property type="entry name" value="MFS_dom"/>
</dbReference>
<feature type="transmembrane region" description="Helical" evidence="7">
    <location>
        <begin position="400"/>
        <end position="419"/>
    </location>
</feature>
<feature type="transmembrane region" description="Helical" evidence="7">
    <location>
        <begin position="116"/>
        <end position="137"/>
    </location>
</feature>
<sequence>MESAYSEKELPGLDARSVRSSESTTVPEHHNYERDADRYRNIYGAIIDTTYMQPGGDDVYDAKVKLLNEALLDMGMGRYQWLLTVVTGLGWFLDSFWMFSFAFIEPAVKSEAKFGTSNAAFLTVCQYVGLTVGAAALPMMSDFLGRKLIFNFSLGLMCLAGLVGAGMPTFTGLCIVSVFMSIAAGGNQAVDSSIFLEIIPASHQYLLTMQGMYSGLGKLVAAAVSWPLMSKFSCSADATADSCHYVNNMGWRYSWWTLGAITAFFCIIRYFFPMHETPKFLLGQGRDADVVATVNAIAAFNKKETWLTLDAFLQIEKVHGPSTLPTPSPNTPKLRRALLPFRPRWIKGVFCTKRLTTSTNLLIVIWALIGLALPLHTTFTPRYLTAHGVPAMSTSLTFQTHIYTALCAIPGPIASAFLIEAEHAGRKKTGAAASAVAGLLLFLHATARSHGDVIAWSCVAAFFQTAVVSLMFTYAPETFAAPIRGTGMGVVGFFGRLTGLVAALVAAFTSGAAGGAPMWVAAACWVVAGLLWLCLPYEMRARASN</sequence>
<dbReference type="PANTHER" id="PTHR23511:SF5">
    <property type="entry name" value="MAJOR FACILITATOR-TYPE TRANSPORTER HXNZ-RELATED"/>
    <property type="match status" value="1"/>
</dbReference>
<dbReference type="PROSITE" id="PS50850">
    <property type="entry name" value="MFS"/>
    <property type="match status" value="1"/>
</dbReference>
<dbReference type="Proteomes" id="UP001521116">
    <property type="component" value="Unassembled WGS sequence"/>
</dbReference>
<feature type="transmembrane region" description="Helical" evidence="7">
    <location>
        <begin position="516"/>
        <end position="535"/>
    </location>
</feature>
<evidence type="ECO:0000256" key="6">
    <source>
        <dbReference type="SAM" id="MobiDB-lite"/>
    </source>
</evidence>
<evidence type="ECO:0000256" key="5">
    <source>
        <dbReference type="ARBA" id="ARBA00023136"/>
    </source>
</evidence>
<dbReference type="Gene3D" id="1.20.1250.20">
    <property type="entry name" value="MFS general substrate transporter like domains"/>
    <property type="match status" value="1"/>
</dbReference>
<keyword evidence="4 7" id="KW-1133">Transmembrane helix</keyword>
<feature type="transmembrane region" description="Helical" evidence="7">
    <location>
        <begin position="149"/>
        <end position="182"/>
    </location>
</feature>
<proteinExistence type="predicted"/>
<feature type="transmembrane region" description="Helical" evidence="7">
    <location>
        <begin position="253"/>
        <end position="272"/>
    </location>
</feature>
<evidence type="ECO:0000256" key="2">
    <source>
        <dbReference type="ARBA" id="ARBA00022448"/>
    </source>
</evidence>
<organism evidence="9 10">
    <name type="scientific">Neofusicoccum ribis</name>
    <dbReference type="NCBI Taxonomy" id="45134"/>
    <lineage>
        <taxon>Eukaryota</taxon>
        <taxon>Fungi</taxon>
        <taxon>Dikarya</taxon>
        <taxon>Ascomycota</taxon>
        <taxon>Pezizomycotina</taxon>
        <taxon>Dothideomycetes</taxon>
        <taxon>Dothideomycetes incertae sedis</taxon>
        <taxon>Botryosphaeriales</taxon>
        <taxon>Botryosphaeriaceae</taxon>
        <taxon>Neofusicoccum</taxon>
    </lineage>
</organism>
<dbReference type="InterPro" id="IPR036259">
    <property type="entry name" value="MFS_trans_sf"/>
</dbReference>
<feature type="region of interest" description="Disordered" evidence="6">
    <location>
        <begin position="1"/>
        <end position="30"/>
    </location>
</feature>
<feature type="transmembrane region" description="Helical" evidence="7">
    <location>
        <begin position="81"/>
        <end position="104"/>
    </location>
</feature>
<gene>
    <name evidence="9" type="ORF">SLS56_007842</name>
</gene>
<protein>
    <recommendedName>
        <fullName evidence="8">Major facilitator superfamily (MFS) profile domain-containing protein</fullName>
    </recommendedName>
</protein>
<dbReference type="PANTHER" id="PTHR23511">
    <property type="entry name" value="SYNAPTIC VESICLE GLYCOPROTEIN 2"/>
    <property type="match status" value="1"/>
</dbReference>
<keyword evidence="5 7" id="KW-0472">Membrane</keyword>
<dbReference type="Pfam" id="PF07690">
    <property type="entry name" value="MFS_1"/>
    <property type="match status" value="1"/>
</dbReference>
<feature type="transmembrane region" description="Helical" evidence="7">
    <location>
        <begin position="487"/>
        <end position="510"/>
    </location>
</feature>
<feature type="domain" description="Major facilitator superfamily (MFS) profile" evidence="8">
    <location>
        <begin position="83"/>
        <end position="540"/>
    </location>
</feature>
<evidence type="ECO:0000313" key="10">
    <source>
        <dbReference type="Proteomes" id="UP001521116"/>
    </source>
</evidence>
<dbReference type="InterPro" id="IPR011701">
    <property type="entry name" value="MFS"/>
</dbReference>